<accession>A0A8D2NGV2</accession>
<feature type="region of interest" description="Disordered" evidence="1">
    <location>
        <begin position="1"/>
        <end position="44"/>
    </location>
</feature>
<proteinExistence type="predicted"/>
<protein>
    <submittedName>
        <fullName evidence="2">Uncharacterized protein</fullName>
    </submittedName>
</protein>
<dbReference type="InterPro" id="IPR011993">
    <property type="entry name" value="PH-like_dom_sf"/>
</dbReference>
<reference evidence="2" key="1">
    <citation type="submission" date="2025-08" db="UniProtKB">
        <authorList>
            <consortium name="Ensembl"/>
        </authorList>
    </citation>
    <scope>IDENTIFICATION</scope>
</reference>
<feature type="compositionally biased region" description="Low complexity" evidence="1">
    <location>
        <begin position="18"/>
        <end position="28"/>
    </location>
</feature>
<evidence type="ECO:0000313" key="3">
    <source>
        <dbReference type="Proteomes" id="UP000694413"/>
    </source>
</evidence>
<feature type="compositionally biased region" description="Pro residues" evidence="1">
    <location>
        <begin position="7"/>
        <end position="17"/>
    </location>
</feature>
<evidence type="ECO:0000256" key="1">
    <source>
        <dbReference type="SAM" id="MobiDB-lite"/>
    </source>
</evidence>
<sequence length="119" mass="13475">PDRPGSAAPPPPPPPSAGPARLPRLAPARLRHRRPRPARNGFQDPVNCMGFFSDEWESRFSFHPISDLPPPEPYVPMNRSYPSKLARNDSRGKLEFQCIVLKSSAWGRIWMLRFPEFSG</sequence>
<keyword evidence="3" id="KW-1185">Reference proteome</keyword>
<name>A0A8D2NGV2_ZONAL</name>
<evidence type="ECO:0000313" key="2">
    <source>
        <dbReference type="Ensembl" id="ENSZALP00000022801.1"/>
    </source>
</evidence>
<reference evidence="2" key="2">
    <citation type="submission" date="2025-09" db="UniProtKB">
        <authorList>
            <consortium name="Ensembl"/>
        </authorList>
    </citation>
    <scope>IDENTIFICATION</scope>
</reference>
<dbReference type="Proteomes" id="UP000694413">
    <property type="component" value="Unassembled WGS sequence"/>
</dbReference>
<dbReference type="Ensembl" id="ENSZALT00000029617.1">
    <property type="protein sequence ID" value="ENSZALP00000022801.1"/>
    <property type="gene ID" value="ENSZALG00000017685.1"/>
</dbReference>
<organism evidence="2 3">
    <name type="scientific">Zonotrichia albicollis</name>
    <name type="common">White-throated sparrow</name>
    <name type="synonym">Fringilla albicollis</name>
    <dbReference type="NCBI Taxonomy" id="44394"/>
    <lineage>
        <taxon>Eukaryota</taxon>
        <taxon>Metazoa</taxon>
        <taxon>Chordata</taxon>
        <taxon>Craniata</taxon>
        <taxon>Vertebrata</taxon>
        <taxon>Euteleostomi</taxon>
        <taxon>Archelosauria</taxon>
        <taxon>Archosauria</taxon>
        <taxon>Dinosauria</taxon>
        <taxon>Saurischia</taxon>
        <taxon>Theropoda</taxon>
        <taxon>Coelurosauria</taxon>
        <taxon>Aves</taxon>
        <taxon>Neognathae</taxon>
        <taxon>Neoaves</taxon>
        <taxon>Telluraves</taxon>
        <taxon>Australaves</taxon>
        <taxon>Passeriformes</taxon>
        <taxon>Passerellidae</taxon>
        <taxon>Zonotrichia</taxon>
    </lineage>
</organism>
<dbReference type="AlphaFoldDB" id="A0A8D2NGV2"/>
<dbReference type="Gene3D" id="2.30.29.30">
    <property type="entry name" value="Pleckstrin-homology domain (PH domain)/Phosphotyrosine-binding domain (PTB)"/>
    <property type="match status" value="1"/>
</dbReference>